<keyword evidence="2" id="KW-1185">Reference proteome</keyword>
<evidence type="ECO:0000313" key="2">
    <source>
        <dbReference type="Proteomes" id="UP000054007"/>
    </source>
</evidence>
<dbReference type="AlphaFoldDB" id="A0A0D7BS66"/>
<gene>
    <name evidence="1" type="ORF">CYLTODRAFT_485673</name>
</gene>
<dbReference type="OrthoDB" id="2104739at2759"/>
<dbReference type="EMBL" id="KN880437">
    <property type="protein sequence ID" value="KIY73232.1"/>
    <property type="molecule type" value="Genomic_DNA"/>
</dbReference>
<evidence type="ECO:0008006" key="3">
    <source>
        <dbReference type="Google" id="ProtNLM"/>
    </source>
</evidence>
<name>A0A0D7BS66_9AGAR</name>
<organism evidence="1 2">
    <name type="scientific">Cylindrobasidium torrendii FP15055 ss-10</name>
    <dbReference type="NCBI Taxonomy" id="1314674"/>
    <lineage>
        <taxon>Eukaryota</taxon>
        <taxon>Fungi</taxon>
        <taxon>Dikarya</taxon>
        <taxon>Basidiomycota</taxon>
        <taxon>Agaricomycotina</taxon>
        <taxon>Agaricomycetes</taxon>
        <taxon>Agaricomycetidae</taxon>
        <taxon>Agaricales</taxon>
        <taxon>Marasmiineae</taxon>
        <taxon>Physalacriaceae</taxon>
        <taxon>Cylindrobasidium</taxon>
    </lineage>
</organism>
<evidence type="ECO:0000313" key="1">
    <source>
        <dbReference type="EMBL" id="KIY73232.1"/>
    </source>
</evidence>
<reference evidence="1 2" key="1">
    <citation type="journal article" date="2015" name="Fungal Genet. Biol.">
        <title>Evolution of novel wood decay mechanisms in Agaricales revealed by the genome sequences of Fistulina hepatica and Cylindrobasidium torrendii.</title>
        <authorList>
            <person name="Floudas D."/>
            <person name="Held B.W."/>
            <person name="Riley R."/>
            <person name="Nagy L.G."/>
            <person name="Koehler G."/>
            <person name="Ransdell A.S."/>
            <person name="Younus H."/>
            <person name="Chow J."/>
            <person name="Chiniquy J."/>
            <person name="Lipzen A."/>
            <person name="Tritt A."/>
            <person name="Sun H."/>
            <person name="Haridas S."/>
            <person name="LaButti K."/>
            <person name="Ohm R.A."/>
            <person name="Kues U."/>
            <person name="Blanchette R.A."/>
            <person name="Grigoriev I.V."/>
            <person name="Minto R.E."/>
            <person name="Hibbett D.S."/>
        </authorList>
    </citation>
    <scope>NUCLEOTIDE SEQUENCE [LARGE SCALE GENOMIC DNA]</scope>
    <source>
        <strain evidence="1 2">FP15055 ss-10</strain>
    </source>
</reference>
<proteinExistence type="predicted"/>
<dbReference type="STRING" id="1314674.A0A0D7BS66"/>
<protein>
    <recommendedName>
        <fullName evidence="3">HNH nuclease domain-containing protein</fullName>
    </recommendedName>
</protein>
<sequence length="362" mass="40391">MTSLPSLDAVETEDLTDTLRSAYSRVLLAEERAATAVKRTPRQHTLAAGRAQQNLMHARLIGFLLLQLYQNRDILGDRSARYLAAEVLSEEDEKVVFYTGLRYREYFFCAFRAPKAGAPSSSDSDHRLCFESMNDLVLHCLKDKEQATTKRALVRDGFRCQFTGAYDRAACRQTTDLYDLARTSGKGYGTTQGCAILNLPDLDRAHSEAQRERARSETHRILTILTRLGFPDIVTTKDVSNTFTLRTELRNAFNDLTIYLEAADEPNHYILRIPETANTNAAALAERPIHFTTAYKNLPVPDARLLALHACCAQAAQLSGLSHFLTQLDRDIEATPVMSEDGTSAFLLDVLLTRVALASTQP</sequence>
<accession>A0A0D7BS66</accession>
<dbReference type="Proteomes" id="UP000054007">
    <property type="component" value="Unassembled WGS sequence"/>
</dbReference>